<dbReference type="Proteomes" id="UP001500902">
    <property type="component" value="Unassembled WGS sequence"/>
</dbReference>
<dbReference type="PANTHER" id="PTHR34216:SF3">
    <property type="entry name" value="POLY-BETA-1,6-N-ACETYL-D-GLUCOSAMINE N-DEACETYLASE"/>
    <property type="match status" value="1"/>
</dbReference>
<dbReference type="InterPro" id="IPR011330">
    <property type="entry name" value="Glyco_hydro/deAcase_b/a-brl"/>
</dbReference>
<sequence>MRLRILSGLGALTTAAILTGCGSQSDTAKLTDNKVDAAARLKATKAAKVKAAASVKANELGQIPVLMFHRIVAKPQTTDDRSPQQFRADLERLVREDYVPITAAEMVVGKIDIPAGKHPVVLTFDDSSPSQLTLNEMGVPQKDTAVAILKEVAAAHPGWKPKATFYVTRDMFGKTVREEQAQTLLWLKDNGFEIGNHTRDHLNLRGRPEKEVEEQIGSIGKEIAALAYIKPTTIALPYGNQPSKKDWALRGKDYHHLGAFLAGYTPAAAPFSKAFDPAGIPRIKVMEKKGDCAQFCSAAWLDWLKNNPDMRYTSDGDVRTVAYPKFKAPYLRKAFTTWSLPY</sequence>
<dbReference type="InterPro" id="IPR002509">
    <property type="entry name" value="NODB_dom"/>
</dbReference>
<comment type="caution">
    <text evidence="4">The sequence shown here is derived from an EMBL/GenBank/DDBJ whole genome shotgun (WGS) entry which is preliminary data.</text>
</comment>
<accession>A0ABP7EG44</accession>
<name>A0ABP7EG44_9ACTN</name>
<gene>
    <name evidence="4" type="ORF">GCM10022224_100690</name>
</gene>
<dbReference type="PANTHER" id="PTHR34216">
    <property type="match status" value="1"/>
</dbReference>
<keyword evidence="2" id="KW-0732">Signal</keyword>
<keyword evidence="5" id="KW-1185">Reference proteome</keyword>
<evidence type="ECO:0000256" key="2">
    <source>
        <dbReference type="ARBA" id="ARBA00022729"/>
    </source>
</evidence>
<dbReference type="InterPro" id="IPR051398">
    <property type="entry name" value="Polysacch_Deacetylase"/>
</dbReference>
<dbReference type="EMBL" id="BAAAZP010000238">
    <property type="protein sequence ID" value="GAA3718780.1"/>
    <property type="molecule type" value="Genomic_DNA"/>
</dbReference>
<dbReference type="RefSeq" id="WP_344896696.1">
    <property type="nucleotide sequence ID" value="NZ_BAAAZP010000238.1"/>
</dbReference>
<dbReference type="Pfam" id="PF01522">
    <property type="entry name" value="Polysacc_deac_1"/>
    <property type="match status" value="1"/>
</dbReference>
<reference evidence="5" key="1">
    <citation type="journal article" date="2019" name="Int. J. Syst. Evol. Microbiol.">
        <title>The Global Catalogue of Microorganisms (GCM) 10K type strain sequencing project: providing services to taxonomists for standard genome sequencing and annotation.</title>
        <authorList>
            <consortium name="The Broad Institute Genomics Platform"/>
            <consortium name="The Broad Institute Genome Sequencing Center for Infectious Disease"/>
            <person name="Wu L."/>
            <person name="Ma J."/>
        </authorList>
    </citation>
    <scope>NUCLEOTIDE SEQUENCE [LARGE SCALE GENOMIC DNA]</scope>
    <source>
        <strain evidence="5">JCM 16904</strain>
    </source>
</reference>
<proteinExistence type="predicted"/>
<dbReference type="Gene3D" id="3.20.20.370">
    <property type="entry name" value="Glycoside hydrolase/deacetylase"/>
    <property type="match status" value="1"/>
</dbReference>
<evidence type="ECO:0000313" key="5">
    <source>
        <dbReference type="Proteomes" id="UP001500902"/>
    </source>
</evidence>
<dbReference type="PROSITE" id="PS51257">
    <property type="entry name" value="PROKAR_LIPOPROTEIN"/>
    <property type="match status" value="1"/>
</dbReference>
<feature type="domain" description="NodB homology" evidence="3">
    <location>
        <begin position="115"/>
        <end position="249"/>
    </location>
</feature>
<dbReference type="SUPFAM" id="SSF88713">
    <property type="entry name" value="Glycoside hydrolase/deacetylase"/>
    <property type="match status" value="1"/>
</dbReference>
<comment type="subcellular location">
    <subcellularLocation>
        <location evidence="1">Secreted</location>
    </subcellularLocation>
</comment>
<evidence type="ECO:0000313" key="4">
    <source>
        <dbReference type="EMBL" id="GAA3718780.1"/>
    </source>
</evidence>
<protein>
    <submittedName>
        <fullName evidence="4">Polysaccharide deacetylase family protein</fullName>
    </submittedName>
</protein>
<organism evidence="4 5">
    <name type="scientific">Nonomuraea antimicrobica</name>
    <dbReference type="NCBI Taxonomy" id="561173"/>
    <lineage>
        <taxon>Bacteria</taxon>
        <taxon>Bacillati</taxon>
        <taxon>Actinomycetota</taxon>
        <taxon>Actinomycetes</taxon>
        <taxon>Streptosporangiales</taxon>
        <taxon>Streptosporangiaceae</taxon>
        <taxon>Nonomuraea</taxon>
    </lineage>
</organism>
<evidence type="ECO:0000256" key="1">
    <source>
        <dbReference type="ARBA" id="ARBA00004613"/>
    </source>
</evidence>
<evidence type="ECO:0000259" key="3">
    <source>
        <dbReference type="Pfam" id="PF01522"/>
    </source>
</evidence>